<keyword evidence="1" id="KW-1133">Transmembrane helix</keyword>
<feature type="transmembrane region" description="Helical" evidence="1">
    <location>
        <begin position="250"/>
        <end position="269"/>
    </location>
</feature>
<organism evidence="2 3">
    <name type="scientific">Planctomicrobium piriforme</name>
    <dbReference type="NCBI Taxonomy" id="1576369"/>
    <lineage>
        <taxon>Bacteria</taxon>
        <taxon>Pseudomonadati</taxon>
        <taxon>Planctomycetota</taxon>
        <taxon>Planctomycetia</taxon>
        <taxon>Planctomycetales</taxon>
        <taxon>Planctomycetaceae</taxon>
        <taxon>Planctomicrobium</taxon>
    </lineage>
</organism>
<feature type="transmembrane region" description="Helical" evidence="1">
    <location>
        <begin position="197"/>
        <end position="222"/>
    </location>
</feature>
<keyword evidence="3" id="KW-1185">Reference proteome</keyword>
<dbReference type="AlphaFoldDB" id="A0A1I3BHY2"/>
<gene>
    <name evidence="2" type="ORF">SAMN05421753_101466</name>
</gene>
<reference evidence="3" key="1">
    <citation type="submission" date="2016-10" db="EMBL/GenBank/DDBJ databases">
        <authorList>
            <person name="Varghese N."/>
            <person name="Submissions S."/>
        </authorList>
    </citation>
    <scope>NUCLEOTIDE SEQUENCE [LARGE SCALE GENOMIC DNA]</scope>
    <source>
        <strain evidence="3">DSM 26348</strain>
    </source>
</reference>
<accession>A0A1I3BHY2</accession>
<dbReference type="EMBL" id="FOQD01000001">
    <property type="protein sequence ID" value="SFH61915.1"/>
    <property type="molecule type" value="Genomic_DNA"/>
</dbReference>
<proteinExistence type="predicted"/>
<feature type="transmembrane region" description="Helical" evidence="1">
    <location>
        <begin position="140"/>
        <end position="163"/>
    </location>
</feature>
<evidence type="ECO:0008006" key="4">
    <source>
        <dbReference type="Google" id="ProtNLM"/>
    </source>
</evidence>
<keyword evidence="1" id="KW-0812">Transmembrane</keyword>
<feature type="transmembrane region" description="Helical" evidence="1">
    <location>
        <begin position="276"/>
        <end position="293"/>
    </location>
</feature>
<sequence length="307" mass="32724">MIPVVRQAVPATEVASRGSFADELATRLGSLDDRRTAPAKTSLPELDLTVEAEPISLCRGCGREIPDGASFCPKCRLAYRPPPTVDLNLILSESLQIFTRNFGKCLVAGVVDIVASTLGIVAVIALAGVTLMLLSREPAAALLAAAVVFIVGTITVLAALAAGNFRFFLSLARGQQPDYTNMFGRERNVGRMAMAGICYWSLVCAGFACVIIPGFLVLILLWPFGRIIVDRERGVIESLADAFHMTKSHLGLLTCLFLVHLGVLVLAAGVPLIGHIIAIPFAAILYTVAYLHLTGEFTGEFATPSDL</sequence>
<evidence type="ECO:0000313" key="3">
    <source>
        <dbReference type="Proteomes" id="UP000199518"/>
    </source>
</evidence>
<evidence type="ECO:0000313" key="2">
    <source>
        <dbReference type="EMBL" id="SFH61915.1"/>
    </source>
</evidence>
<dbReference type="Proteomes" id="UP000199518">
    <property type="component" value="Unassembled WGS sequence"/>
</dbReference>
<evidence type="ECO:0000256" key="1">
    <source>
        <dbReference type="SAM" id="Phobius"/>
    </source>
</evidence>
<feature type="transmembrane region" description="Helical" evidence="1">
    <location>
        <begin position="105"/>
        <end position="134"/>
    </location>
</feature>
<protein>
    <recommendedName>
        <fullName evidence="4">Zinc-ribbon domain-containing protein</fullName>
    </recommendedName>
</protein>
<name>A0A1I3BHY2_9PLAN</name>
<keyword evidence="1" id="KW-0472">Membrane</keyword>